<keyword evidence="2" id="KW-1185">Reference proteome</keyword>
<dbReference type="Proteomes" id="UP001454036">
    <property type="component" value="Unassembled WGS sequence"/>
</dbReference>
<protein>
    <submittedName>
        <fullName evidence="1">Uncharacterized protein</fullName>
    </submittedName>
</protein>
<evidence type="ECO:0000313" key="2">
    <source>
        <dbReference type="Proteomes" id="UP001454036"/>
    </source>
</evidence>
<dbReference type="EMBL" id="BAABME010011304">
    <property type="protein sequence ID" value="GAA0183549.1"/>
    <property type="molecule type" value="Genomic_DNA"/>
</dbReference>
<gene>
    <name evidence="1" type="ORF">LIER_30939</name>
</gene>
<organism evidence="1 2">
    <name type="scientific">Lithospermum erythrorhizon</name>
    <name type="common">Purple gromwell</name>
    <name type="synonym">Lithospermum officinale var. erythrorhizon</name>
    <dbReference type="NCBI Taxonomy" id="34254"/>
    <lineage>
        <taxon>Eukaryota</taxon>
        <taxon>Viridiplantae</taxon>
        <taxon>Streptophyta</taxon>
        <taxon>Embryophyta</taxon>
        <taxon>Tracheophyta</taxon>
        <taxon>Spermatophyta</taxon>
        <taxon>Magnoliopsida</taxon>
        <taxon>eudicotyledons</taxon>
        <taxon>Gunneridae</taxon>
        <taxon>Pentapetalae</taxon>
        <taxon>asterids</taxon>
        <taxon>lamiids</taxon>
        <taxon>Boraginales</taxon>
        <taxon>Boraginaceae</taxon>
        <taxon>Boraginoideae</taxon>
        <taxon>Lithospermeae</taxon>
        <taxon>Lithospermum</taxon>
    </lineage>
</organism>
<sequence>MLDHLYLKRLSRPIEELGVRPPSVDIREWSELDKGCLSYIHDYIDVGVIHHVESSTTAYGCWTKLQGLYERNTAGHKVGLVRQLGKLRYVNGEFLKEHINQIEHIFY</sequence>
<name>A0AAV3RPZ9_LITER</name>
<comment type="caution">
    <text evidence="1">The sequence shown here is derived from an EMBL/GenBank/DDBJ whole genome shotgun (WGS) entry which is preliminary data.</text>
</comment>
<evidence type="ECO:0000313" key="1">
    <source>
        <dbReference type="EMBL" id="GAA0183549.1"/>
    </source>
</evidence>
<dbReference type="Pfam" id="PF14223">
    <property type="entry name" value="Retrotran_gag_2"/>
    <property type="match status" value="1"/>
</dbReference>
<proteinExistence type="predicted"/>
<reference evidence="1 2" key="1">
    <citation type="submission" date="2024-01" db="EMBL/GenBank/DDBJ databases">
        <title>The complete chloroplast genome sequence of Lithospermum erythrorhizon: insights into the phylogenetic relationship among Boraginaceae species and the maternal lineages of purple gromwells.</title>
        <authorList>
            <person name="Okada T."/>
            <person name="Watanabe K."/>
        </authorList>
    </citation>
    <scope>NUCLEOTIDE SEQUENCE [LARGE SCALE GENOMIC DNA]</scope>
</reference>
<dbReference type="AlphaFoldDB" id="A0AAV3RPZ9"/>
<accession>A0AAV3RPZ9</accession>